<proteinExistence type="inferred from homology"/>
<dbReference type="GO" id="GO:0005524">
    <property type="term" value="F:ATP binding"/>
    <property type="evidence" value="ECO:0007669"/>
    <property type="project" value="UniProtKB-KW"/>
</dbReference>
<dbReference type="InterPro" id="IPR050306">
    <property type="entry name" value="PfkB_Carbo_kinase"/>
</dbReference>
<dbReference type="SUPFAM" id="SSF53613">
    <property type="entry name" value="Ribokinase-like"/>
    <property type="match status" value="1"/>
</dbReference>
<feature type="domain" description="Carbohydrate kinase PfkB" evidence="6">
    <location>
        <begin position="2"/>
        <end position="260"/>
    </location>
</feature>
<evidence type="ECO:0000313" key="8">
    <source>
        <dbReference type="Proteomes" id="UP000218267"/>
    </source>
</evidence>
<dbReference type="InterPro" id="IPR029056">
    <property type="entry name" value="Ribokinase-like"/>
</dbReference>
<evidence type="ECO:0000259" key="6">
    <source>
        <dbReference type="Pfam" id="PF00294"/>
    </source>
</evidence>
<keyword evidence="2" id="KW-0808">Transferase</keyword>
<evidence type="ECO:0000256" key="1">
    <source>
        <dbReference type="ARBA" id="ARBA00010688"/>
    </source>
</evidence>
<evidence type="ECO:0000313" key="7">
    <source>
        <dbReference type="EMBL" id="BAX81487.1"/>
    </source>
</evidence>
<dbReference type="PANTHER" id="PTHR43085">
    <property type="entry name" value="HEXOKINASE FAMILY MEMBER"/>
    <property type="match status" value="1"/>
</dbReference>
<dbReference type="InterPro" id="IPR011611">
    <property type="entry name" value="PfkB_dom"/>
</dbReference>
<evidence type="ECO:0000256" key="4">
    <source>
        <dbReference type="ARBA" id="ARBA00022777"/>
    </source>
</evidence>
<reference evidence="7 8" key="1">
    <citation type="journal article" date="2018" name="Mar. Genomics">
        <title>Complete genome sequence of Marinifilaceae bacterium strain SPP2, isolated from the Antarctic marine sediment.</title>
        <authorList>
            <person name="Watanabe M."/>
            <person name="Kojima H."/>
            <person name="Fukui M."/>
        </authorList>
    </citation>
    <scope>NUCLEOTIDE SEQUENCE [LARGE SCALE GENOMIC DNA]</scope>
    <source>
        <strain evidence="7 8">SPP2</strain>
    </source>
</reference>
<evidence type="ECO:0000256" key="5">
    <source>
        <dbReference type="ARBA" id="ARBA00022840"/>
    </source>
</evidence>
<comment type="similarity">
    <text evidence="1">Belongs to the carbohydrate kinase PfkB family.</text>
</comment>
<dbReference type="Gene3D" id="3.40.1190.20">
    <property type="match status" value="1"/>
</dbReference>
<dbReference type="AlphaFoldDB" id="A0A1Y1CM67"/>
<dbReference type="Pfam" id="PF00294">
    <property type="entry name" value="PfkB"/>
    <property type="match status" value="1"/>
</dbReference>
<evidence type="ECO:0000256" key="2">
    <source>
        <dbReference type="ARBA" id="ARBA00022679"/>
    </source>
</evidence>
<keyword evidence="5" id="KW-0067">ATP-binding</keyword>
<reference evidence="8" key="2">
    <citation type="journal article" date="2020" name="Antonie Van Leeuwenhoek">
        <title>Labilibaculum antarcticum sp. nov., a novel facultative anaerobic, psychrotorelant bacterium isolated from marine sediment of Antarctica.</title>
        <authorList>
            <person name="Watanabe M."/>
            <person name="Kojima H."/>
            <person name="Fukui M."/>
        </authorList>
    </citation>
    <scope>NUCLEOTIDE SEQUENCE [LARGE SCALE GENOMIC DNA]</scope>
    <source>
        <strain evidence="8">SPP2</strain>
    </source>
</reference>
<keyword evidence="4" id="KW-0418">Kinase</keyword>
<dbReference type="PANTHER" id="PTHR43085:SF1">
    <property type="entry name" value="PSEUDOURIDINE KINASE-RELATED"/>
    <property type="match status" value="1"/>
</dbReference>
<dbReference type="OrthoDB" id="9813569at2"/>
<gene>
    <name evidence="7" type="ORF">ALGA_3187</name>
</gene>
<evidence type="ECO:0000256" key="3">
    <source>
        <dbReference type="ARBA" id="ARBA00022741"/>
    </source>
</evidence>
<protein>
    <recommendedName>
        <fullName evidence="6">Carbohydrate kinase PfkB domain-containing protein</fullName>
    </recommendedName>
</protein>
<dbReference type="GO" id="GO:0016301">
    <property type="term" value="F:kinase activity"/>
    <property type="evidence" value="ECO:0007669"/>
    <property type="project" value="UniProtKB-KW"/>
</dbReference>
<sequence length="307" mass="34697">MRKVYTIGDCVLDLFFEDDTPFEAKPGGSFLNSSVTLGRLGINVSLISELGVDRVGNQIKKFLLQNEVDIKHISYFSDTNSNLALAFLDENRNADYSFYKTRKGLPNTIVFPKDVKKDDIILFGSFLAIKKEFRAALHAFLVDCKERGALIIYDPNFRSQHLPMLPEVLPYIKENMALANVVKASNEDFELICEKKNSDQAYQWLQGFSDAMLIYTANKDGLFFYNHQKYSFKVPSIKPISTVGAGDTVNAAITFVFVRNGIKTSDLAELSEEHINDLASIATIFSQEVCMIYDNFLPLNTAKKYRL</sequence>
<accession>A0A1Y1CM67</accession>
<dbReference type="RefSeq" id="WP_096430941.1">
    <property type="nucleotide sequence ID" value="NZ_AP018042.1"/>
</dbReference>
<keyword evidence="8" id="KW-1185">Reference proteome</keyword>
<organism evidence="7 8">
    <name type="scientific">Labilibaculum antarcticum</name>
    <dbReference type="NCBI Taxonomy" id="1717717"/>
    <lineage>
        <taxon>Bacteria</taxon>
        <taxon>Pseudomonadati</taxon>
        <taxon>Bacteroidota</taxon>
        <taxon>Bacteroidia</taxon>
        <taxon>Marinilabiliales</taxon>
        <taxon>Marinifilaceae</taxon>
        <taxon>Labilibaculum</taxon>
    </lineage>
</organism>
<keyword evidence="3" id="KW-0547">Nucleotide-binding</keyword>
<dbReference type="Proteomes" id="UP000218267">
    <property type="component" value="Chromosome"/>
</dbReference>
<dbReference type="KEGG" id="mbas:ALGA_3187"/>
<dbReference type="EMBL" id="AP018042">
    <property type="protein sequence ID" value="BAX81487.1"/>
    <property type="molecule type" value="Genomic_DNA"/>
</dbReference>
<name>A0A1Y1CM67_9BACT</name>